<dbReference type="PANTHER" id="PTHR30561:SF0">
    <property type="entry name" value="GUANIDINIUM EXPORTER"/>
    <property type="match status" value="1"/>
</dbReference>
<keyword evidence="3" id="KW-1003">Cell membrane</keyword>
<dbReference type="InterPro" id="IPR000390">
    <property type="entry name" value="Small_drug/metabolite_transptr"/>
</dbReference>
<accession>A0A9D9DNY9</accession>
<proteinExistence type="inferred from homology"/>
<dbReference type="Proteomes" id="UP000823632">
    <property type="component" value="Unassembled WGS sequence"/>
</dbReference>
<evidence type="ECO:0000256" key="2">
    <source>
        <dbReference type="ARBA" id="ARBA00022448"/>
    </source>
</evidence>
<comment type="caution">
    <text evidence="9">The sequence shown here is derived from an EMBL/GenBank/DDBJ whole genome shotgun (WGS) entry which is preliminary data.</text>
</comment>
<evidence type="ECO:0000256" key="3">
    <source>
        <dbReference type="ARBA" id="ARBA00022475"/>
    </source>
</evidence>
<dbReference type="EMBL" id="JADIND010000162">
    <property type="protein sequence ID" value="MBO8431199.1"/>
    <property type="molecule type" value="Genomic_DNA"/>
</dbReference>
<dbReference type="InterPro" id="IPR037185">
    <property type="entry name" value="EmrE-like"/>
</dbReference>
<evidence type="ECO:0000256" key="1">
    <source>
        <dbReference type="ARBA" id="ARBA00004651"/>
    </source>
</evidence>
<keyword evidence="5 8" id="KW-1133">Transmembrane helix</keyword>
<organism evidence="9 10">
    <name type="scientific">Candidatus Scatousia excrementipullorum</name>
    <dbReference type="NCBI Taxonomy" id="2840936"/>
    <lineage>
        <taxon>Bacteria</taxon>
        <taxon>Candidatus Scatousia</taxon>
    </lineage>
</organism>
<feature type="transmembrane region" description="Helical" evidence="8">
    <location>
        <begin position="84"/>
        <end position="103"/>
    </location>
</feature>
<keyword evidence="6 8" id="KW-0472">Membrane</keyword>
<dbReference type="PANTHER" id="PTHR30561">
    <property type="entry name" value="SMR FAMILY PROTON-DEPENDENT DRUG EFFLUX TRANSPORTER SUGE"/>
    <property type="match status" value="1"/>
</dbReference>
<dbReference type="GO" id="GO:0005886">
    <property type="term" value="C:plasma membrane"/>
    <property type="evidence" value="ECO:0007669"/>
    <property type="project" value="UniProtKB-SubCell"/>
</dbReference>
<dbReference type="GO" id="GO:0022857">
    <property type="term" value="F:transmembrane transporter activity"/>
    <property type="evidence" value="ECO:0007669"/>
    <property type="project" value="InterPro"/>
</dbReference>
<keyword evidence="2" id="KW-0813">Transport</keyword>
<evidence type="ECO:0000256" key="7">
    <source>
        <dbReference type="RuleBase" id="RU003942"/>
    </source>
</evidence>
<dbReference type="AlphaFoldDB" id="A0A9D9DNY9"/>
<protein>
    <submittedName>
        <fullName evidence="9">Quaternary ammonium compound efflux SMR transporter SugE</fullName>
    </submittedName>
</protein>
<evidence type="ECO:0000313" key="9">
    <source>
        <dbReference type="EMBL" id="MBO8431199.1"/>
    </source>
</evidence>
<sequence>MEWIILFIAGLFEISWAIGLKYSHGFTQIVPSVLTVIAMIASFYFLALALKSLPLGTAYAVWTGIGTLGTVILGIILFKEPATAMRLFCIALIMCGITGLKLITH</sequence>
<feature type="transmembrane region" description="Helical" evidence="8">
    <location>
        <begin position="27"/>
        <end position="47"/>
    </location>
</feature>
<evidence type="ECO:0000256" key="4">
    <source>
        <dbReference type="ARBA" id="ARBA00022692"/>
    </source>
</evidence>
<evidence type="ECO:0000313" key="10">
    <source>
        <dbReference type="Proteomes" id="UP000823632"/>
    </source>
</evidence>
<dbReference type="Gene3D" id="1.10.3730.20">
    <property type="match status" value="1"/>
</dbReference>
<evidence type="ECO:0000256" key="8">
    <source>
        <dbReference type="SAM" id="Phobius"/>
    </source>
</evidence>
<keyword evidence="4 7" id="KW-0812">Transmembrane</keyword>
<comment type="subcellular location">
    <subcellularLocation>
        <location evidence="1 7">Cell membrane</location>
        <topology evidence="1 7">Multi-pass membrane protein</topology>
    </subcellularLocation>
</comment>
<dbReference type="FunFam" id="1.10.3730.20:FF:000001">
    <property type="entry name" value="Quaternary ammonium compound resistance transporter SugE"/>
    <property type="match status" value="1"/>
</dbReference>
<name>A0A9D9DNY9_9BACT</name>
<dbReference type="NCBIfam" id="NF008512">
    <property type="entry name" value="PRK11431.1"/>
    <property type="match status" value="1"/>
</dbReference>
<reference evidence="9" key="1">
    <citation type="submission" date="2020-10" db="EMBL/GenBank/DDBJ databases">
        <authorList>
            <person name="Gilroy R."/>
        </authorList>
    </citation>
    <scope>NUCLEOTIDE SEQUENCE</scope>
    <source>
        <strain evidence="9">10192</strain>
    </source>
</reference>
<evidence type="ECO:0000256" key="6">
    <source>
        <dbReference type="ARBA" id="ARBA00023136"/>
    </source>
</evidence>
<reference evidence="9" key="2">
    <citation type="journal article" date="2021" name="PeerJ">
        <title>Extensive microbial diversity within the chicken gut microbiome revealed by metagenomics and culture.</title>
        <authorList>
            <person name="Gilroy R."/>
            <person name="Ravi A."/>
            <person name="Getino M."/>
            <person name="Pursley I."/>
            <person name="Horton D.L."/>
            <person name="Alikhan N.F."/>
            <person name="Baker D."/>
            <person name="Gharbi K."/>
            <person name="Hall N."/>
            <person name="Watson M."/>
            <person name="Adriaenssens E.M."/>
            <person name="Foster-Nyarko E."/>
            <person name="Jarju S."/>
            <person name="Secka A."/>
            <person name="Antonio M."/>
            <person name="Oren A."/>
            <person name="Chaudhuri R.R."/>
            <person name="La Ragione R."/>
            <person name="Hildebrand F."/>
            <person name="Pallen M.J."/>
        </authorList>
    </citation>
    <scope>NUCLEOTIDE SEQUENCE</scope>
    <source>
        <strain evidence="9">10192</strain>
    </source>
</reference>
<feature type="transmembrane region" description="Helical" evidence="8">
    <location>
        <begin position="59"/>
        <end position="78"/>
    </location>
</feature>
<dbReference type="Pfam" id="PF00893">
    <property type="entry name" value="Multi_Drug_Res"/>
    <property type="match status" value="1"/>
</dbReference>
<gene>
    <name evidence="9" type="primary">sugE</name>
    <name evidence="9" type="ORF">IAC76_07405</name>
</gene>
<evidence type="ECO:0000256" key="5">
    <source>
        <dbReference type="ARBA" id="ARBA00022989"/>
    </source>
</evidence>
<dbReference type="SUPFAM" id="SSF103481">
    <property type="entry name" value="Multidrug resistance efflux transporter EmrE"/>
    <property type="match status" value="1"/>
</dbReference>
<comment type="similarity">
    <text evidence="7">Belongs to the drug/metabolite transporter (DMT) superfamily. Small multidrug resistance (SMR) (TC 2.A.7.1) family.</text>
</comment>
<dbReference type="InterPro" id="IPR045324">
    <property type="entry name" value="Small_multidrug_res"/>
</dbReference>